<gene>
    <name evidence="1" type="ORF">DFQ06_0171</name>
</gene>
<comment type="caution">
    <text evidence="1">The sequence shown here is derived from an EMBL/GenBank/DDBJ whole genome shotgun (WGS) entry which is preliminary data.</text>
</comment>
<keyword evidence="2" id="KW-1185">Reference proteome</keyword>
<dbReference type="RefSeq" id="WP_133965490.1">
    <property type="nucleotide sequence ID" value="NZ_SORL01000002.1"/>
</dbReference>
<dbReference type="EMBL" id="SORL01000002">
    <property type="protein sequence ID" value="TDY65351.1"/>
    <property type="molecule type" value="Genomic_DNA"/>
</dbReference>
<dbReference type="PROSITE" id="PS51257">
    <property type="entry name" value="PROKAR_LIPOPROTEIN"/>
    <property type="match status" value="1"/>
</dbReference>
<dbReference type="AlphaFoldDB" id="A0A4V3HHI5"/>
<reference evidence="1 2" key="1">
    <citation type="submission" date="2019-03" db="EMBL/GenBank/DDBJ databases">
        <title>Genomic Encyclopedia of Type Strains, Phase III (KMG-III): the genomes of soil and plant-associated and newly described type strains.</title>
        <authorList>
            <person name="Whitman W."/>
        </authorList>
    </citation>
    <scope>NUCLEOTIDE SEQUENCE [LARGE SCALE GENOMIC DNA]</scope>
    <source>
        <strain evidence="1 2">CECT 8301</strain>
    </source>
</reference>
<organism evidence="1 2">
    <name type="scientific">Algibacter lectus</name>
    <dbReference type="NCBI Taxonomy" id="221126"/>
    <lineage>
        <taxon>Bacteria</taxon>
        <taxon>Pseudomonadati</taxon>
        <taxon>Bacteroidota</taxon>
        <taxon>Flavobacteriia</taxon>
        <taxon>Flavobacteriales</taxon>
        <taxon>Flavobacteriaceae</taxon>
        <taxon>Algibacter</taxon>
    </lineage>
</organism>
<name>A0A4V3HHI5_9FLAO</name>
<dbReference type="Proteomes" id="UP000294824">
    <property type="component" value="Unassembled WGS sequence"/>
</dbReference>
<evidence type="ECO:0000313" key="2">
    <source>
        <dbReference type="Proteomes" id="UP000294824"/>
    </source>
</evidence>
<proteinExistence type="predicted"/>
<protein>
    <recommendedName>
        <fullName evidence="3">Lipoprotein</fullName>
    </recommendedName>
</protein>
<evidence type="ECO:0000313" key="1">
    <source>
        <dbReference type="EMBL" id="TDY65351.1"/>
    </source>
</evidence>
<accession>A0A4V3HHI5</accession>
<sequence length="131" mass="15279">MRDLILFFTTVLLIGCNNNELVFDSKKWKSDKIGHKNLRLKMVKDLVDSELLIGIKLDSVVELLGGEYYPQKSELNNKVSFTIKESYGFDIDPKYCSHLIIETDISTKRVLKVEYIETEDRRTLIEKIFTE</sequence>
<evidence type="ECO:0008006" key="3">
    <source>
        <dbReference type="Google" id="ProtNLM"/>
    </source>
</evidence>